<feature type="compositionally biased region" description="Basic and acidic residues" evidence="1">
    <location>
        <begin position="1"/>
        <end position="24"/>
    </location>
</feature>
<keyword evidence="3" id="KW-1185">Reference proteome</keyword>
<dbReference type="AlphaFoldDB" id="A0A8X7N2Z4"/>
<gene>
    <name evidence="2" type="ORF">A4X09_0g7697</name>
</gene>
<comment type="caution">
    <text evidence="2">The sequence shown here is derived from an EMBL/GenBank/DDBJ whole genome shotgun (WGS) entry which is preliminary data.</text>
</comment>
<reference evidence="2" key="2">
    <citation type="journal article" date="2019" name="IMA Fungus">
        <title>Genome sequencing and comparison of five Tilletia species to identify candidate genes for the detection of regulated species infecting wheat.</title>
        <authorList>
            <person name="Nguyen H.D.T."/>
            <person name="Sultana T."/>
            <person name="Kesanakurti P."/>
            <person name="Hambleton S."/>
        </authorList>
    </citation>
    <scope>NUCLEOTIDE SEQUENCE</scope>
    <source>
        <strain evidence="2">DAOMC 236422</strain>
    </source>
</reference>
<protein>
    <submittedName>
        <fullName evidence="2">Uncharacterized protein</fullName>
    </submittedName>
</protein>
<sequence>MECRTAGEERNAATVDGKPEEEAPRQPGSIAQLAKTDGKDLLDLFMQTTQDREELLIVALELLHCWTSTTKSPSGSSMRRWHTRNSSTRFDAIRSRCWATVPRMDSGCILACPRQAASRPYFRAVAKDLTTSSFRFGQNRKQCVKETLLVPTAPSDLTQFRFSKEGNGRLVQLGHGTNEHGGCRQGTAEFAVAASLAAAVFGHEPSQPRGSEQDQGQTAIWPPIYLSSITLPMEPYQIEFRRRAGSCGEGSLASI</sequence>
<evidence type="ECO:0000256" key="1">
    <source>
        <dbReference type="SAM" id="MobiDB-lite"/>
    </source>
</evidence>
<feature type="region of interest" description="Disordered" evidence="1">
    <location>
        <begin position="1"/>
        <end position="28"/>
    </location>
</feature>
<dbReference type="Proteomes" id="UP000078113">
    <property type="component" value="Unassembled WGS sequence"/>
</dbReference>
<evidence type="ECO:0000313" key="2">
    <source>
        <dbReference type="EMBL" id="KAE8261201.1"/>
    </source>
</evidence>
<accession>A0A8X7N2Z4</accession>
<reference evidence="2" key="1">
    <citation type="submission" date="2016-04" db="EMBL/GenBank/DDBJ databases">
        <authorList>
            <person name="Nguyen H.D."/>
            <person name="Samba Siva P."/>
            <person name="Cullis J."/>
            <person name="Levesque C.A."/>
            <person name="Hambleton S."/>
        </authorList>
    </citation>
    <scope>NUCLEOTIDE SEQUENCE</scope>
    <source>
        <strain evidence="2">DAOMC 236422</strain>
    </source>
</reference>
<dbReference type="EMBL" id="LWDG02001044">
    <property type="protein sequence ID" value="KAE8261201.1"/>
    <property type="molecule type" value="Genomic_DNA"/>
</dbReference>
<evidence type="ECO:0000313" key="3">
    <source>
        <dbReference type="Proteomes" id="UP000078113"/>
    </source>
</evidence>
<proteinExistence type="predicted"/>
<name>A0A8X7N2Z4_9BASI</name>
<organism evidence="2 3">
    <name type="scientific">Tilletia walkeri</name>
    <dbReference type="NCBI Taxonomy" id="117179"/>
    <lineage>
        <taxon>Eukaryota</taxon>
        <taxon>Fungi</taxon>
        <taxon>Dikarya</taxon>
        <taxon>Basidiomycota</taxon>
        <taxon>Ustilaginomycotina</taxon>
        <taxon>Exobasidiomycetes</taxon>
        <taxon>Tilletiales</taxon>
        <taxon>Tilletiaceae</taxon>
        <taxon>Tilletia</taxon>
    </lineage>
</organism>